<protein>
    <submittedName>
        <fullName evidence="1">Uncharacterized protein</fullName>
    </submittedName>
</protein>
<evidence type="ECO:0000313" key="2">
    <source>
        <dbReference type="Proteomes" id="UP001219525"/>
    </source>
</evidence>
<organism evidence="1 2">
    <name type="scientific">Mycena pura</name>
    <dbReference type="NCBI Taxonomy" id="153505"/>
    <lineage>
        <taxon>Eukaryota</taxon>
        <taxon>Fungi</taxon>
        <taxon>Dikarya</taxon>
        <taxon>Basidiomycota</taxon>
        <taxon>Agaricomycotina</taxon>
        <taxon>Agaricomycetes</taxon>
        <taxon>Agaricomycetidae</taxon>
        <taxon>Agaricales</taxon>
        <taxon>Marasmiineae</taxon>
        <taxon>Mycenaceae</taxon>
        <taxon>Mycena</taxon>
    </lineage>
</organism>
<accession>A0AAD6YBX5</accession>
<reference evidence="1" key="1">
    <citation type="submission" date="2023-03" db="EMBL/GenBank/DDBJ databases">
        <title>Massive genome expansion in bonnet fungi (Mycena s.s.) driven by repeated elements and novel gene families across ecological guilds.</title>
        <authorList>
            <consortium name="Lawrence Berkeley National Laboratory"/>
            <person name="Harder C.B."/>
            <person name="Miyauchi S."/>
            <person name="Viragh M."/>
            <person name="Kuo A."/>
            <person name="Thoen E."/>
            <person name="Andreopoulos B."/>
            <person name="Lu D."/>
            <person name="Skrede I."/>
            <person name="Drula E."/>
            <person name="Henrissat B."/>
            <person name="Morin E."/>
            <person name="Kohler A."/>
            <person name="Barry K."/>
            <person name="LaButti K."/>
            <person name="Morin E."/>
            <person name="Salamov A."/>
            <person name="Lipzen A."/>
            <person name="Mereny Z."/>
            <person name="Hegedus B."/>
            <person name="Baldrian P."/>
            <person name="Stursova M."/>
            <person name="Weitz H."/>
            <person name="Taylor A."/>
            <person name="Grigoriev I.V."/>
            <person name="Nagy L.G."/>
            <person name="Martin F."/>
            <person name="Kauserud H."/>
        </authorList>
    </citation>
    <scope>NUCLEOTIDE SEQUENCE</scope>
    <source>
        <strain evidence="1">9144</strain>
    </source>
</reference>
<dbReference type="AlphaFoldDB" id="A0AAD6YBX5"/>
<keyword evidence="2" id="KW-1185">Reference proteome</keyword>
<evidence type="ECO:0000313" key="1">
    <source>
        <dbReference type="EMBL" id="KAJ7212583.1"/>
    </source>
</evidence>
<proteinExistence type="predicted"/>
<gene>
    <name evidence="1" type="ORF">GGX14DRAFT_393484</name>
</gene>
<sequence length="128" mass="15184">MPLAPAPSAPRMLRAGLQMTWTLKGGNKLAHTRWSEYYYQAMRAQEVHSNPWYIFRHLDIRLPWLLGTEFVEHFFDLAWMMLPNFTYAEFLKLVQHVMVRQQILFLGHFKEKPEQNHRVGLHPTNHGA</sequence>
<comment type="caution">
    <text evidence="1">The sequence shown here is derived from an EMBL/GenBank/DDBJ whole genome shotgun (WGS) entry which is preliminary data.</text>
</comment>
<dbReference type="Proteomes" id="UP001219525">
    <property type="component" value="Unassembled WGS sequence"/>
</dbReference>
<name>A0AAD6YBX5_9AGAR</name>
<dbReference type="EMBL" id="JARJCW010000023">
    <property type="protein sequence ID" value="KAJ7212583.1"/>
    <property type="molecule type" value="Genomic_DNA"/>
</dbReference>